<organism evidence="3 4">
    <name type="scientific">Candidatus Roizmanbacteria bacterium CG10_big_fil_rev_8_21_14_0_10_45_7</name>
    <dbReference type="NCBI Taxonomy" id="1974854"/>
    <lineage>
        <taxon>Bacteria</taxon>
        <taxon>Candidatus Roizmaniibacteriota</taxon>
    </lineage>
</organism>
<feature type="domain" description="Glycosyltransferase RgtA/B/C/D-like" evidence="2">
    <location>
        <begin position="86"/>
        <end position="155"/>
    </location>
</feature>
<name>A0A2M8KU49_9BACT</name>
<dbReference type="Pfam" id="PF13231">
    <property type="entry name" value="PMT_2"/>
    <property type="match status" value="1"/>
</dbReference>
<dbReference type="EMBL" id="PFEE01000074">
    <property type="protein sequence ID" value="PJE63393.1"/>
    <property type="molecule type" value="Genomic_DNA"/>
</dbReference>
<keyword evidence="1" id="KW-0812">Transmembrane</keyword>
<sequence length="158" mass="17809">MKGRALPLALLLLIITRFVGIAWGYPFLLHPDERNMADAISRLTLEDGLNPHFFAYGQLPLYLVWIGYALKSLSLYPVIDSWQAALGLRILSATASVVSGWIVYKLLVRESRSETVALTGLLFWIATPVFIQFAHFGTTESLLALLLLCALWFRKRML</sequence>
<reference evidence="4" key="1">
    <citation type="submission" date="2017-09" db="EMBL/GenBank/DDBJ databases">
        <title>Depth-based differentiation of microbial function through sediment-hosted aquifers and enrichment of novel symbionts in the deep terrestrial subsurface.</title>
        <authorList>
            <person name="Probst A.J."/>
            <person name="Ladd B."/>
            <person name="Jarett J.K."/>
            <person name="Geller-Mcgrath D.E."/>
            <person name="Sieber C.M.K."/>
            <person name="Emerson J.B."/>
            <person name="Anantharaman K."/>
            <person name="Thomas B.C."/>
            <person name="Malmstrom R."/>
            <person name="Stieglmeier M."/>
            <person name="Klingl A."/>
            <person name="Woyke T."/>
            <person name="Ryan C.M."/>
            <person name="Banfield J.F."/>
        </authorList>
    </citation>
    <scope>NUCLEOTIDE SEQUENCE [LARGE SCALE GENOMIC DNA]</scope>
</reference>
<evidence type="ECO:0000313" key="4">
    <source>
        <dbReference type="Proteomes" id="UP000231569"/>
    </source>
</evidence>
<evidence type="ECO:0000259" key="2">
    <source>
        <dbReference type="Pfam" id="PF13231"/>
    </source>
</evidence>
<gene>
    <name evidence="3" type="ORF">COU89_03615</name>
</gene>
<feature type="transmembrane region" description="Helical" evidence="1">
    <location>
        <begin position="124"/>
        <end position="153"/>
    </location>
</feature>
<accession>A0A2M8KU49</accession>
<keyword evidence="1" id="KW-0472">Membrane</keyword>
<evidence type="ECO:0000256" key="1">
    <source>
        <dbReference type="SAM" id="Phobius"/>
    </source>
</evidence>
<comment type="caution">
    <text evidence="3">The sequence shown here is derived from an EMBL/GenBank/DDBJ whole genome shotgun (WGS) entry which is preliminary data.</text>
</comment>
<dbReference type="InterPro" id="IPR038731">
    <property type="entry name" value="RgtA/B/C-like"/>
</dbReference>
<evidence type="ECO:0000313" key="3">
    <source>
        <dbReference type="EMBL" id="PJE63393.1"/>
    </source>
</evidence>
<dbReference type="AlphaFoldDB" id="A0A2M8KU49"/>
<feature type="non-terminal residue" evidence="3">
    <location>
        <position position="158"/>
    </location>
</feature>
<dbReference type="Proteomes" id="UP000231569">
    <property type="component" value="Unassembled WGS sequence"/>
</dbReference>
<feature type="transmembrane region" description="Helical" evidence="1">
    <location>
        <begin position="53"/>
        <end position="70"/>
    </location>
</feature>
<protein>
    <recommendedName>
        <fullName evidence="2">Glycosyltransferase RgtA/B/C/D-like domain-containing protein</fullName>
    </recommendedName>
</protein>
<feature type="transmembrane region" description="Helical" evidence="1">
    <location>
        <begin position="82"/>
        <end position="104"/>
    </location>
</feature>
<keyword evidence="1" id="KW-1133">Transmembrane helix</keyword>
<proteinExistence type="predicted"/>